<accession>A0A2T0Q259</accession>
<gene>
    <name evidence="2" type="ORF">CLV72_105244</name>
</gene>
<feature type="compositionally biased region" description="Basic and acidic residues" evidence="1">
    <location>
        <begin position="224"/>
        <end position="235"/>
    </location>
</feature>
<keyword evidence="3" id="KW-1185">Reference proteome</keyword>
<feature type="region of interest" description="Disordered" evidence="1">
    <location>
        <begin position="70"/>
        <end position="119"/>
    </location>
</feature>
<feature type="region of interest" description="Disordered" evidence="1">
    <location>
        <begin position="138"/>
        <end position="259"/>
    </location>
</feature>
<protein>
    <submittedName>
        <fullName evidence="2">Uncharacterized protein</fullName>
    </submittedName>
</protein>
<dbReference type="EMBL" id="PVZC01000005">
    <property type="protein sequence ID" value="PRX97892.1"/>
    <property type="molecule type" value="Genomic_DNA"/>
</dbReference>
<feature type="compositionally biased region" description="Low complexity" evidence="1">
    <location>
        <begin position="99"/>
        <end position="109"/>
    </location>
</feature>
<evidence type="ECO:0000313" key="3">
    <source>
        <dbReference type="Proteomes" id="UP000237846"/>
    </source>
</evidence>
<organism evidence="2 3">
    <name type="scientific">Allonocardiopsis opalescens</name>
    <dbReference type="NCBI Taxonomy" id="1144618"/>
    <lineage>
        <taxon>Bacteria</taxon>
        <taxon>Bacillati</taxon>
        <taxon>Actinomycetota</taxon>
        <taxon>Actinomycetes</taxon>
        <taxon>Streptosporangiales</taxon>
        <taxon>Allonocardiopsis</taxon>
    </lineage>
</organism>
<dbReference type="AlphaFoldDB" id="A0A2T0Q259"/>
<feature type="compositionally biased region" description="Basic and acidic residues" evidence="1">
    <location>
        <begin position="173"/>
        <end position="196"/>
    </location>
</feature>
<evidence type="ECO:0000313" key="2">
    <source>
        <dbReference type="EMBL" id="PRX97892.1"/>
    </source>
</evidence>
<dbReference type="Proteomes" id="UP000237846">
    <property type="component" value="Unassembled WGS sequence"/>
</dbReference>
<comment type="caution">
    <text evidence="2">The sequence shown here is derived from an EMBL/GenBank/DDBJ whole genome shotgun (WGS) entry which is preliminary data.</text>
</comment>
<reference evidence="2 3" key="1">
    <citation type="submission" date="2018-03" db="EMBL/GenBank/DDBJ databases">
        <title>Genomic Encyclopedia of Archaeal and Bacterial Type Strains, Phase II (KMG-II): from individual species to whole genera.</title>
        <authorList>
            <person name="Goeker M."/>
        </authorList>
    </citation>
    <scope>NUCLEOTIDE SEQUENCE [LARGE SCALE GENOMIC DNA]</scope>
    <source>
        <strain evidence="2 3">DSM 45601</strain>
    </source>
</reference>
<feature type="compositionally biased region" description="Low complexity" evidence="1">
    <location>
        <begin position="197"/>
        <end position="223"/>
    </location>
</feature>
<feature type="compositionally biased region" description="Gly residues" evidence="1">
    <location>
        <begin position="144"/>
        <end position="154"/>
    </location>
</feature>
<evidence type="ECO:0000256" key="1">
    <source>
        <dbReference type="SAM" id="MobiDB-lite"/>
    </source>
</evidence>
<proteinExistence type="predicted"/>
<sequence>MARSERQTRVGPAPRSRRALPGLLARRLLTLGGLALAGWVLGTGAAAADSAPADLAQRDSGVVSSIASGLDAATTGGDGTRQRPATLPETVERIGDSAGTVVGGITTPPGQQPEASAGGLDVEGAVGHVTETVATLPGAEQAGQGIGTSPGQDGGLLPALGATADTPENDGEAAEHDERDRDRSEGDASDPADRTGAHSAATAPAPAYAAGADTGTDGTVSTAKSERTASPDERSFGSSAQSSDSGGLVPTSSWAPSPMVAGYLAHPADARRQPTLSAALSRALLPVVRNVVDEPSTSPD</sequence>
<name>A0A2T0Q259_9ACTN</name>
<feature type="compositionally biased region" description="Low complexity" evidence="1">
    <location>
        <begin position="236"/>
        <end position="247"/>
    </location>
</feature>
<dbReference type="RefSeq" id="WP_106247656.1">
    <property type="nucleotide sequence ID" value="NZ_PVZC01000005.1"/>
</dbReference>